<evidence type="ECO:0000313" key="1">
    <source>
        <dbReference type="EMBL" id="KEI69517.1"/>
    </source>
</evidence>
<name>A0A081K5U1_9GAMM</name>
<reference evidence="1 2" key="1">
    <citation type="submission" date="2014-06" db="EMBL/GenBank/DDBJ databases">
        <title>Whole Genome Sequences of Three Symbiotic Endozoicomonas Bacteria.</title>
        <authorList>
            <person name="Neave M.J."/>
            <person name="Apprill A."/>
            <person name="Voolstra C.R."/>
        </authorList>
    </citation>
    <scope>NUCLEOTIDE SEQUENCE [LARGE SCALE GENOMIC DNA]</scope>
    <source>
        <strain evidence="1 2">DSM 22380</strain>
    </source>
</reference>
<accession>A0A081K5U1</accession>
<keyword evidence="2" id="KW-1185">Reference proteome</keyword>
<evidence type="ECO:0000313" key="2">
    <source>
        <dbReference type="Proteomes" id="UP000027997"/>
    </source>
</evidence>
<sequence>MAESVGRPNTSTDINTVQKEGALKTACKWGERVVRSLLSERKSINAPFNSKDNSEQLTGNFKTLESYKIESRPVFNILPPSKKSLPAIKALKPELFSYVEQQLTKNLIAKGYSKKGAELHIVSWKAVCNDNFVQIADKVRSAPFLQSDHQKRFNWCKKQLIQRGFSTYEAEHEATKAVMIDCQKSSQNRSYSPGSSSEYLINLPNPKKNIQQKYPPSWGIEWLMQSGYSQLDAEISAECAWEFFAEDTDLFALWAKGLSTGEVQNRKADVLFEKYGGNTPDGPDADIREKVFAELSRLPDSFQSEIRVKLDCILPPEMIADDLLERFGINSLEGADYDVLEKARQILAHHPKGFREEVIAFMELLLNPEDDAPLYQAPPPPKDSA</sequence>
<dbReference type="RefSeq" id="WP_020582057.1">
    <property type="nucleotide sequence ID" value="NZ_JOJP01000001.1"/>
</dbReference>
<proteinExistence type="predicted"/>
<organism evidence="1 2">
    <name type="scientific">Endozoicomonas elysicola</name>
    <dbReference type="NCBI Taxonomy" id="305900"/>
    <lineage>
        <taxon>Bacteria</taxon>
        <taxon>Pseudomonadati</taxon>
        <taxon>Pseudomonadota</taxon>
        <taxon>Gammaproteobacteria</taxon>
        <taxon>Oceanospirillales</taxon>
        <taxon>Endozoicomonadaceae</taxon>
        <taxon>Endozoicomonas</taxon>
    </lineage>
</organism>
<dbReference type="Proteomes" id="UP000027997">
    <property type="component" value="Unassembled WGS sequence"/>
</dbReference>
<dbReference type="AlphaFoldDB" id="A0A081K5U1"/>
<dbReference type="EMBL" id="JOJP01000001">
    <property type="protein sequence ID" value="KEI69517.1"/>
    <property type="molecule type" value="Genomic_DNA"/>
</dbReference>
<comment type="caution">
    <text evidence="1">The sequence shown here is derived from an EMBL/GenBank/DDBJ whole genome shotgun (WGS) entry which is preliminary data.</text>
</comment>
<protein>
    <submittedName>
        <fullName evidence="1">Uncharacterized protein</fullName>
    </submittedName>
</protein>
<gene>
    <name evidence="1" type="ORF">GV64_01075</name>
</gene>